<accession>A0ABX7DS91</accession>
<dbReference type="Pfam" id="PF18962">
    <property type="entry name" value="Por_Secre_tail"/>
    <property type="match status" value="1"/>
</dbReference>
<dbReference type="InterPro" id="IPR028994">
    <property type="entry name" value="Integrin_alpha_N"/>
</dbReference>
<gene>
    <name evidence="4" type="ORF">JK629_15080</name>
</gene>
<evidence type="ECO:0000256" key="2">
    <source>
        <dbReference type="SAM" id="SignalP"/>
    </source>
</evidence>
<evidence type="ECO:0000256" key="1">
    <source>
        <dbReference type="ARBA" id="ARBA00022729"/>
    </source>
</evidence>
<feature type="signal peptide" evidence="2">
    <location>
        <begin position="1"/>
        <end position="17"/>
    </location>
</feature>
<dbReference type="InterPro" id="IPR013517">
    <property type="entry name" value="FG-GAP"/>
</dbReference>
<keyword evidence="5" id="KW-1185">Reference proteome</keyword>
<proteinExistence type="predicted"/>
<dbReference type="SUPFAM" id="SSF69318">
    <property type="entry name" value="Integrin alpha N-terminal domain"/>
    <property type="match status" value="2"/>
</dbReference>
<dbReference type="EMBL" id="CP068439">
    <property type="protein sequence ID" value="QQX76627.1"/>
    <property type="molecule type" value="Genomic_DNA"/>
</dbReference>
<sequence>MKQILLLLALFSINTYAQIDVEPHIIVDSNPEVDGPYALTSADIDSDGDKDLFATSTKGDRVVWFKNLDGQGNFSEPIFISATMDYPMGLSIADIDNDNDLDLIAISNNDHKIAWFENLDGLGNFGPLRLAGSFTYVQTVDVKDMDGDGDIDIVAGGNFKISWLENLDGLGTFAPEKIISEEAYTESLQVGDIDGDGDMDVIMADWPRNMVAWYENIDGQGTFGPELVITVEAFWTNTVVLADFDNDGDLDAASISDSEYIAWYENTDGQGNFGQPIIIVEDISLAYKMHAADIDSDGDIDLFASLYFDGDLILLENDGAGNFNAPQVFYSDEFSPVSIIVDDFNGDNKMDVAAGIYVNIVFEDDQIIWFENRGPLGTEENTTNLFTIYPNPTNGLLYIKSTTSITEITVYNNLGQLLFTSEEKNQVDISTLCEGIYFIKINDKNGQTETKKVVKK</sequence>
<dbReference type="PANTHER" id="PTHR44103:SF1">
    <property type="entry name" value="PROPROTEIN CONVERTASE P"/>
    <property type="match status" value="1"/>
</dbReference>
<name>A0ABX7DS91_9FLAO</name>
<feature type="chain" id="PRO_5047191634" evidence="2">
    <location>
        <begin position="18"/>
        <end position="456"/>
    </location>
</feature>
<dbReference type="RefSeq" id="WP_202336425.1">
    <property type="nucleotide sequence ID" value="NZ_CP068439.1"/>
</dbReference>
<protein>
    <submittedName>
        <fullName evidence="4">T9SS type A sorting domain-containing protein</fullName>
    </submittedName>
</protein>
<evidence type="ECO:0000313" key="4">
    <source>
        <dbReference type="EMBL" id="QQX76627.1"/>
    </source>
</evidence>
<dbReference type="NCBIfam" id="TIGR04183">
    <property type="entry name" value="Por_Secre_tail"/>
    <property type="match status" value="1"/>
</dbReference>
<feature type="domain" description="Secretion system C-terminal sorting" evidence="3">
    <location>
        <begin position="388"/>
        <end position="454"/>
    </location>
</feature>
<evidence type="ECO:0000259" key="3">
    <source>
        <dbReference type="Pfam" id="PF18962"/>
    </source>
</evidence>
<keyword evidence="1 2" id="KW-0732">Signal</keyword>
<dbReference type="Pfam" id="PF13517">
    <property type="entry name" value="FG-GAP_3"/>
    <property type="match status" value="3"/>
</dbReference>
<dbReference type="Gene3D" id="2.130.10.130">
    <property type="entry name" value="Integrin alpha, N-terminal"/>
    <property type="match status" value="1"/>
</dbReference>
<dbReference type="InterPro" id="IPR026444">
    <property type="entry name" value="Secre_tail"/>
</dbReference>
<evidence type="ECO:0000313" key="5">
    <source>
        <dbReference type="Proteomes" id="UP000629420"/>
    </source>
</evidence>
<reference evidence="4 5" key="1">
    <citation type="submission" date="2021-01" db="EMBL/GenBank/DDBJ databases">
        <title>Aequorivita sp. strain KX20305, a bacterium isolated from the sediment collected at a cold seep field in South China Sea.</title>
        <authorList>
            <person name="Zhang H."/>
            <person name="Li C."/>
        </authorList>
    </citation>
    <scope>NUCLEOTIDE SEQUENCE [LARGE SCALE GENOMIC DNA]</scope>
    <source>
        <strain evidence="4 5">KX20305</strain>
    </source>
</reference>
<dbReference type="PANTHER" id="PTHR44103">
    <property type="entry name" value="PROPROTEIN CONVERTASE P"/>
    <property type="match status" value="1"/>
</dbReference>
<organism evidence="4 5">
    <name type="scientific">Aequorivita iocasae</name>
    <dbReference type="NCBI Taxonomy" id="2803865"/>
    <lineage>
        <taxon>Bacteria</taxon>
        <taxon>Pseudomonadati</taxon>
        <taxon>Bacteroidota</taxon>
        <taxon>Flavobacteriia</taxon>
        <taxon>Flavobacteriales</taxon>
        <taxon>Flavobacteriaceae</taxon>
        <taxon>Aequorivita</taxon>
    </lineage>
</organism>
<dbReference type="Proteomes" id="UP000629420">
    <property type="component" value="Chromosome"/>
</dbReference>